<dbReference type="AlphaFoldDB" id="A0A4R8UH86"/>
<evidence type="ECO:0000313" key="2">
    <source>
        <dbReference type="EMBL" id="TFB52456.1"/>
    </source>
</evidence>
<dbReference type="OrthoDB" id="6397886at2"/>
<sequence length="269" mass="29577">MEFIINGEKRDLTRADVSERLRGHEPDRVFEYSVVIDGREWPVKQAFGIAAGLPHTAFTSQTARRQLRKLGFPVDMDQPPVPAAPSPSTRSSRGFDPTRLTEIDTVSATTSFTWLHAGGITLDSDGWPSFPPLPRAPGLYRFSFRALEPGGRGTVYVGESVDLARRGSNYRNAKTDRSSQRTSRRIHKELVRHLRIGGEVAFSIATDVVLGVDGDPVDLRWKSARRLAENAAVLLAQLDGEHEVLNIDADLGAAEPVGDEEQPTRIIAG</sequence>
<protein>
    <submittedName>
        <fullName evidence="2">Uncharacterized protein</fullName>
    </submittedName>
</protein>
<evidence type="ECO:0000256" key="1">
    <source>
        <dbReference type="SAM" id="MobiDB-lite"/>
    </source>
</evidence>
<dbReference type="RefSeq" id="WP_134489301.1">
    <property type="nucleotide sequence ID" value="NZ_SOEZ01000035.1"/>
</dbReference>
<dbReference type="Proteomes" id="UP000297866">
    <property type="component" value="Unassembled WGS sequence"/>
</dbReference>
<proteinExistence type="predicted"/>
<gene>
    <name evidence="2" type="ORF">E3O23_06475</name>
</gene>
<accession>A0A4R8UH86</accession>
<dbReference type="EMBL" id="SOEZ01000035">
    <property type="protein sequence ID" value="TFB52456.1"/>
    <property type="molecule type" value="Genomic_DNA"/>
</dbReference>
<feature type="region of interest" description="Disordered" evidence="1">
    <location>
        <begin position="73"/>
        <end position="97"/>
    </location>
</feature>
<keyword evidence="3" id="KW-1185">Reference proteome</keyword>
<organism evidence="2 3">
    <name type="scientific">Cryobacterium tagatosivorans</name>
    <dbReference type="NCBI Taxonomy" id="1259199"/>
    <lineage>
        <taxon>Bacteria</taxon>
        <taxon>Bacillati</taxon>
        <taxon>Actinomycetota</taxon>
        <taxon>Actinomycetes</taxon>
        <taxon>Micrococcales</taxon>
        <taxon>Microbacteriaceae</taxon>
        <taxon>Cryobacterium</taxon>
    </lineage>
</organism>
<reference evidence="2 3" key="1">
    <citation type="submission" date="2019-03" db="EMBL/GenBank/DDBJ databases">
        <title>Genomics of glacier-inhabiting Cryobacterium strains.</title>
        <authorList>
            <person name="Liu Q."/>
            <person name="Xin Y.-H."/>
        </authorList>
    </citation>
    <scope>NUCLEOTIDE SEQUENCE [LARGE SCALE GENOMIC DNA]</scope>
    <source>
        <strain evidence="2 3">Sr47</strain>
    </source>
</reference>
<evidence type="ECO:0000313" key="3">
    <source>
        <dbReference type="Proteomes" id="UP000297866"/>
    </source>
</evidence>
<name>A0A4R8UH86_9MICO</name>
<comment type="caution">
    <text evidence="2">The sequence shown here is derived from an EMBL/GenBank/DDBJ whole genome shotgun (WGS) entry which is preliminary data.</text>
</comment>